<dbReference type="Pfam" id="PF00248">
    <property type="entry name" value="Aldo_ket_red"/>
    <property type="match status" value="1"/>
</dbReference>
<dbReference type="Gene3D" id="3.20.20.100">
    <property type="entry name" value="NADP-dependent oxidoreductase domain"/>
    <property type="match status" value="1"/>
</dbReference>
<dbReference type="PANTHER" id="PTHR43364:SF1">
    <property type="entry name" value="OXIDOREDUCTASE YDHF"/>
    <property type="match status" value="1"/>
</dbReference>
<sequence length="311" mass="32859">MTEITLSPKSRPLGKSGLSVSPMAWGMWRFAGTDVRAARERVEAALDAGMTLLDTADIYGPDNDEPFGASELLLGKVLAEAPALRDRMVLASKGGIRMGVPYDSSPAYLVEAVDASLTRLGVERIDLWQIHRPDMLAHPAETARTLEGLVKAGKIGAIGVSNHTPAQTAALAAHMSLPLASIQPEFSPLATAPLFDGVLDQAMANDYAVLAWSPLGQGRLVGGDPRPGRGKPDDARTTAVKALLKAHGERFGVGVSAVAYAWVMAHPARPIPIVGTQTPARIAEAAEAFKVSFTRAEWYAILVGSLGENLP</sequence>
<dbReference type="GO" id="GO:0005829">
    <property type="term" value="C:cytosol"/>
    <property type="evidence" value="ECO:0007669"/>
    <property type="project" value="TreeGrafter"/>
</dbReference>
<gene>
    <name evidence="2" type="ORF">EUV02_00705</name>
</gene>
<organism evidence="2 3">
    <name type="scientific">Glacieibacterium arshaanense</name>
    <dbReference type="NCBI Taxonomy" id="2511025"/>
    <lineage>
        <taxon>Bacteria</taxon>
        <taxon>Pseudomonadati</taxon>
        <taxon>Pseudomonadota</taxon>
        <taxon>Alphaproteobacteria</taxon>
        <taxon>Sphingomonadales</taxon>
        <taxon>Sphingosinicellaceae</taxon>
        <taxon>Glacieibacterium</taxon>
    </lineage>
</organism>
<dbReference type="InterPro" id="IPR050523">
    <property type="entry name" value="AKR_Detox_Biosynth"/>
</dbReference>
<accession>A0A4Y9EQV2</accession>
<protein>
    <submittedName>
        <fullName evidence="2">Aldo/keto reductase</fullName>
    </submittedName>
</protein>
<dbReference type="PANTHER" id="PTHR43364">
    <property type="entry name" value="NADH-SPECIFIC METHYLGLYOXAL REDUCTASE-RELATED"/>
    <property type="match status" value="1"/>
</dbReference>
<dbReference type="OrthoDB" id="7181835at2"/>
<evidence type="ECO:0000313" key="3">
    <source>
        <dbReference type="Proteomes" id="UP000297737"/>
    </source>
</evidence>
<evidence type="ECO:0000259" key="1">
    <source>
        <dbReference type="Pfam" id="PF00248"/>
    </source>
</evidence>
<dbReference type="Proteomes" id="UP000297737">
    <property type="component" value="Unassembled WGS sequence"/>
</dbReference>
<comment type="caution">
    <text evidence="2">The sequence shown here is derived from an EMBL/GenBank/DDBJ whole genome shotgun (WGS) entry which is preliminary data.</text>
</comment>
<dbReference type="SUPFAM" id="SSF51430">
    <property type="entry name" value="NAD(P)-linked oxidoreductase"/>
    <property type="match status" value="1"/>
</dbReference>
<keyword evidence="3" id="KW-1185">Reference proteome</keyword>
<name>A0A4Y9EQV2_9SPHN</name>
<proteinExistence type="predicted"/>
<dbReference type="InterPro" id="IPR036812">
    <property type="entry name" value="NAD(P)_OxRdtase_dom_sf"/>
</dbReference>
<reference evidence="2 3" key="1">
    <citation type="submission" date="2019-02" db="EMBL/GenBank/DDBJ databases">
        <title>Polymorphobacter sp. isolated from the lake at the Tibet of China.</title>
        <authorList>
            <person name="Li A."/>
        </authorList>
    </citation>
    <scope>NUCLEOTIDE SEQUENCE [LARGE SCALE GENOMIC DNA]</scope>
    <source>
        <strain evidence="2 3">DJ1R-1</strain>
    </source>
</reference>
<dbReference type="AlphaFoldDB" id="A0A4Y9EQV2"/>
<dbReference type="EMBL" id="SIHO01000001">
    <property type="protein sequence ID" value="TFU05593.1"/>
    <property type="molecule type" value="Genomic_DNA"/>
</dbReference>
<dbReference type="RefSeq" id="WP_135244318.1">
    <property type="nucleotide sequence ID" value="NZ_SIHO01000001.1"/>
</dbReference>
<feature type="domain" description="NADP-dependent oxidoreductase" evidence="1">
    <location>
        <begin position="23"/>
        <end position="300"/>
    </location>
</feature>
<dbReference type="InterPro" id="IPR023210">
    <property type="entry name" value="NADP_OxRdtase_dom"/>
</dbReference>
<evidence type="ECO:0000313" key="2">
    <source>
        <dbReference type="EMBL" id="TFU05593.1"/>
    </source>
</evidence>